<organism evidence="3 5">
    <name type="scientific">Anaerotruncus colihominis</name>
    <dbReference type="NCBI Taxonomy" id="169435"/>
    <lineage>
        <taxon>Bacteria</taxon>
        <taxon>Bacillati</taxon>
        <taxon>Bacillota</taxon>
        <taxon>Clostridia</taxon>
        <taxon>Eubacteriales</taxon>
        <taxon>Oscillospiraceae</taxon>
        <taxon>Anaerotruncus</taxon>
    </lineage>
</organism>
<feature type="domain" description="AAA" evidence="1">
    <location>
        <begin position="20"/>
        <end position="150"/>
    </location>
</feature>
<dbReference type="PANTHER" id="PTHR33295:SF20">
    <property type="entry name" value="ATPASE"/>
    <property type="match status" value="1"/>
</dbReference>
<dbReference type="Pfam" id="PF13173">
    <property type="entry name" value="AAA_14"/>
    <property type="match status" value="1"/>
</dbReference>
<dbReference type="SUPFAM" id="SSF52540">
    <property type="entry name" value="P-loop containing nucleoside triphosphate hydrolases"/>
    <property type="match status" value="1"/>
</dbReference>
<feature type="domain" description="DUF4143" evidence="2">
    <location>
        <begin position="202"/>
        <end position="344"/>
    </location>
</feature>
<dbReference type="InterPro" id="IPR041682">
    <property type="entry name" value="AAA_14"/>
</dbReference>
<protein>
    <submittedName>
        <fullName evidence="4">ATP-binding protein</fullName>
    </submittedName>
</protein>
<dbReference type="PANTHER" id="PTHR33295">
    <property type="entry name" value="ATPASE"/>
    <property type="match status" value="1"/>
</dbReference>
<dbReference type="GO" id="GO:0005524">
    <property type="term" value="F:ATP binding"/>
    <property type="evidence" value="ECO:0007669"/>
    <property type="project" value="UniProtKB-KW"/>
</dbReference>
<evidence type="ECO:0000313" key="3">
    <source>
        <dbReference type="EMBL" id="CUP72970.1"/>
    </source>
</evidence>
<dbReference type="AlphaFoldDB" id="A0A174QQ05"/>
<keyword evidence="4" id="KW-0547">Nucleotide-binding</keyword>
<dbReference type="Proteomes" id="UP000095765">
    <property type="component" value="Unassembled WGS sequence"/>
</dbReference>
<evidence type="ECO:0000259" key="1">
    <source>
        <dbReference type="Pfam" id="PF13173"/>
    </source>
</evidence>
<dbReference type="RefSeq" id="WP_055245003.1">
    <property type="nucleotide sequence ID" value="NZ_CZBE01000010.1"/>
</dbReference>
<accession>A0A174QQ05</accession>
<evidence type="ECO:0000259" key="2">
    <source>
        <dbReference type="Pfam" id="PF13635"/>
    </source>
</evidence>
<reference evidence="4 6" key="2">
    <citation type="submission" date="2018-08" db="EMBL/GenBank/DDBJ databases">
        <title>A genome reference for cultivated species of the human gut microbiota.</title>
        <authorList>
            <person name="Zou Y."/>
            <person name="Xue W."/>
            <person name="Luo G."/>
        </authorList>
    </citation>
    <scope>NUCLEOTIDE SEQUENCE [LARGE SCALE GENOMIC DNA]</scope>
    <source>
        <strain evidence="4 6">TF05-12AC</strain>
    </source>
</reference>
<dbReference type="Pfam" id="PF13635">
    <property type="entry name" value="DUF4143"/>
    <property type="match status" value="1"/>
</dbReference>
<keyword evidence="4" id="KW-0067">ATP-binding</keyword>
<proteinExistence type="predicted"/>
<sequence length="404" mass="46588">MIKRELYMNRIRPFIGGELIKVMTGIRRSGKSVMLELIKEELAEAGVAPSQMISINFEDMRYSHLQTATALHDEIIKRAEGIEGKAYLFFDEIQEVEGWEKCVNSLRVALDCDIYITGSNAKLLSGELATYIGGRYVEFVIYPFSFAEFLELYHTIAPSDSIQQCFQKYLLAGGMPYLANLRYEEEPSRQYLTDLFNSVQLKDIVKRNKIRDIDLLERIIAYMTANVGTVFSASSLAKFFKNEQRTVAAETILNYVRYCCDAYLFYQVKRQDLQGKQILASNEKYYIADHGIREAVFGGNMKDINLILENIVYMELLRRGYVVTVGRAGEKEIDFVCEKRGEKLYVQATYLLASEDTVKREFGAYDGIQDNFPKYVVSLDEFDMSRNGIKHRNIRDFLLAEEWN</sequence>
<evidence type="ECO:0000313" key="4">
    <source>
        <dbReference type="EMBL" id="RGE66712.1"/>
    </source>
</evidence>
<reference evidence="3 5" key="1">
    <citation type="submission" date="2015-09" db="EMBL/GenBank/DDBJ databases">
        <authorList>
            <consortium name="Pathogen Informatics"/>
        </authorList>
    </citation>
    <scope>NUCLEOTIDE SEQUENCE [LARGE SCALE GENOMIC DNA]</scope>
    <source>
        <strain evidence="3 5">2789STDY5834939</strain>
    </source>
</reference>
<dbReference type="Proteomes" id="UP000260828">
    <property type="component" value="Unassembled WGS sequence"/>
</dbReference>
<dbReference type="EMBL" id="QVME01000007">
    <property type="protein sequence ID" value="RGE66712.1"/>
    <property type="molecule type" value="Genomic_DNA"/>
</dbReference>
<evidence type="ECO:0000313" key="6">
    <source>
        <dbReference type="Proteomes" id="UP000260828"/>
    </source>
</evidence>
<name>A0A174QQ05_9FIRM</name>
<dbReference type="InterPro" id="IPR025420">
    <property type="entry name" value="DUF4143"/>
</dbReference>
<dbReference type="InterPro" id="IPR027417">
    <property type="entry name" value="P-loop_NTPase"/>
</dbReference>
<dbReference type="EMBL" id="CZBE01000010">
    <property type="protein sequence ID" value="CUP72970.1"/>
    <property type="molecule type" value="Genomic_DNA"/>
</dbReference>
<gene>
    <name evidence="4" type="ORF">DXC40_13125</name>
    <name evidence="3" type="ORF">ERS852551_01761</name>
</gene>
<dbReference type="OrthoDB" id="9801684at2"/>
<evidence type="ECO:0000313" key="5">
    <source>
        <dbReference type="Proteomes" id="UP000095765"/>
    </source>
</evidence>